<feature type="signal peptide" evidence="1">
    <location>
        <begin position="1"/>
        <end position="28"/>
    </location>
</feature>
<dbReference type="EMBL" id="JBHLXP010000003">
    <property type="protein sequence ID" value="MFC0049272.1"/>
    <property type="molecule type" value="Genomic_DNA"/>
</dbReference>
<evidence type="ECO:0000313" key="2">
    <source>
        <dbReference type="EMBL" id="MFC0049272.1"/>
    </source>
</evidence>
<evidence type="ECO:0000313" key="3">
    <source>
        <dbReference type="Proteomes" id="UP001589813"/>
    </source>
</evidence>
<keyword evidence="3" id="KW-1185">Reference proteome</keyword>
<dbReference type="RefSeq" id="WP_377244812.1">
    <property type="nucleotide sequence ID" value="NZ_JBHLXP010000003.1"/>
</dbReference>
<gene>
    <name evidence="2" type="ORF">ACFFJP_13325</name>
</gene>
<evidence type="ECO:0000256" key="1">
    <source>
        <dbReference type="SAM" id="SignalP"/>
    </source>
</evidence>
<organism evidence="2 3">
    <name type="scientific">Rheinheimera tilapiae</name>
    <dbReference type="NCBI Taxonomy" id="875043"/>
    <lineage>
        <taxon>Bacteria</taxon>
        <taxon>Pseudomonadati</taxon>
        <taxon>Pseudomonadota</taxon>
        <taxon>Gammaproteobacteria</taxon>
        <taxon>Chromatiales</taxon>
        <taxon>Chromatiaceae</taxon>
        <taxon>Rheinheimera</taxon>
    </lineage>
</organism>
<protein>
    <recommendedName>
        <fullName evidence="4">DUF1496 domain-containing protein</fullName>
    </recommendedName>
</protein>
<feature type="chain" id="PRO_5047066406" description="DUF1496 domain-containing protein" evidence="1">
    <location>
        <begin position="29"/>
        <end position="70"/>
    </location>
</feature>
<evidence type="ECO:0008006" key="4">
    <source>
        <dbReference type="Google" id="ProtNLM"/>
    </source>
</evidence>
<sequence>MFKVNSLSPKVVVASALVSMALSASVYATELLPVSDSEGPITIQCIENAGQKLCCSGGPGGMTCEWEKTN</sequence>
<name>A0ABV6BEP6_9GAMM</name>
<proteinExistence type="predicted"/>
<accession>A0ABV6BEP6</accession>
<reference evidence="2 3" key="1">
    <citation type="submission" date="2024-09" db="EMBL/GenBank/DDBJ databases">
        <authorList>
            <person name="Sun Q."/>
            <person name="Mori K."/>
        </authorList>
    </citation>
    <scope>NUCLEOTIDE SEQUENCE [LARGE SCALE GENOMIC DNA]</scope>
    <source>
        <strain evidence="2 3">KCTC 23315</strain>
    </source>
</reference>
<keyword evidence="1" id="KW-0732">Signal</keyword>
<dbReference type="Proteomes" id="UP001589813">
    <property type="component" value="Unassembled WGS sequence"/>
</dbReference>
<comment type="caution">
    <text evidence="2">The sequence shown here is derived from an EMBL/GenBank/DDBJ whole genome shotgun (WGS) entry which is preliminary data.</text>
</comment>